<comment type="function">
    <text evidence="1">Forms the portal vertex of the capsid. This portal plays critical roles in head assembly, genome packaging, neck/tail attachment, and genome ejection. The portal protein multimerizes as a single ring-shaped homododecamer arranged around a central channel.</text>
</comment>
<dbReference type="Pfam" id="PF12236">
    <property type="entry name" value="Head-tail_con"/>
    <property type="match status" value="1"/>
</dbReference>
<keyword evidence="4" id="KW-1162">Viral penetration into host cytoplasm</keyword>
<dbReference type="EMBL" id="BK032669">
    <property type="protein sequence ID" value="DAF54003.1"/>
    <property type="molecule type" value="Genomic_DNA"/>
</dbReference>
<accession>A0A8S5ST72</accession>
<dbReference type="GO" id="GO:0099002">
    <property type="term" value="P:symbiont genome ejection through host cell envelope, short tail mechanism"/>
    <property type="evidence" value="ECO:0007669"/>
    <property type="project" value="UniProtKB-KW"/>
</dbReference>
<evidence type="ECO:0000256" key="4">
    <source>
        <dbReference type="ARBA" id="ARBA00022595"/>
    </source>
</evidence>
<evidence type="ECO:0000256" key="7">
    <source>
        <dbReference type="ARBA" id="ARBA00022950"/>
    </source>
</evidence>
<sequence>MAETLAKKIKRRFEALRAERQNWSNLWQDVSEFVLPRKADFIVKQTPGKVRTKKIFDTTATNSAELLAGAVHGMLTNSAVPWFRLRFADKRLNEKAENKRFLDDAGDAILQEINRPDAAFVTNIHEVYLDLAVLGTAALYVGWNDEKDCLDFRSIFLNEIYIDEDERGNVDTVFRVYKADVRLLSKQFGAENLPDELKNDLSAERFDRKYRIIHAIYPNARYSGGLKTMGINYPWRSVYLLEEKECVLQEGGYEELPILVVRWTKSSSETYGRSPAISALPDIKMLQTMMRDTLEAAAKANNPPYFVHDENSILPQVVLPGQFIYVDDEPKAMEVGRMLPYNDVITEATRQRIRTAFYNDALQLTGGARMTATEVLQRTEEKRRLMAPVLGRLEQELLGPMIARVFRLLYARGVIRLPEGATPDNFPGMRVEYVSPMAVAQKQEQAQSVLMAVQTAGAVSQTVKSTGSIVVDGEIAERKVIEAYGLEEIARSEEDVRKILQAQEQMLQAQAQAASQVQDLQNAQTVADIGKTAQEAENLRGSAK</sequence>
<keyword evidence="10" id="KW-1160">Virus entry into host cell</keyword>
<keyword evidence="3" id="KW-1244">Viral short tail ejection system</keyword>
<evidence type="ECO:0000256" key="2">
    <source>
        <dbReference type="ARBA" id="ARBA00004328"/>
    </source>
</evidence>
<keyword evidence="6" id="KW-0946">Virion</keyword>
<name>A0A8S5ST72_9CAUD</name>
<keyword evidence="7" id="KW-0118">Viral capsid assembly</keyword>
<dbReference type="InterPro" id="IPR020991">
    <property type="entry name" value="Connector_podovirus"/>
</dbReference>
<organism evidence="11">
    <name type="scientific">Siphoviridae sp. ctFgp7</name>
    <dbReference type="NCBI Taxonomy" id="2827821"/>
    <lineage>
        <taxon>Viruses</taxon>
        <taxon>Duplodnaviria</taxon>
        <taxon>Heunggongvirae</taxon>
        <taxon>Uroviricota</taxon>
        <taxon>Caudoviricetes</taxon>
    </lineage>
</organism>
<evidence type="ECO:0000256" key="8">
    <source>
        <dbReference type="ARBA" id="ARBA00023009"/>
    </source>
</evidence>
<evidence type="ECO:0000256" key="1">
    <source>
        <dbReference type="ARBA" id="ARBA00003421"/>
    </source>
</evidence>
<evidence type="ECO:0000256" key="10">
    <source>
        <dbReference type="ARBA" id="ARBA00023296"/>
    </source>
</evidence>
<comment type="subcellular location">
    <subcellularLocation>
        <location evidence="2">Virion</location>
    </subcellularLocation>
</comment>
<evidence type="ECO:0000256" key="6">
    <source>
        <dbReference type="ARBA" id="ARBA00022844"/>
    </source>
</evidence>
<protein>
    <submittedName>
        <fullName evidence="11">Head to tail connecting protein</fullName>
    </submittedName>
</protein>
<evidence type="ECO:0000256" key="3">
    <source>
        <dbReference type="ARBA" id="ARBA00022470"/>
    </source>
</evidence>
<keyword evidence="5" id="KW-1188">Viral release from host cell</keyword>
<evidence type="ECO:0000313" key="11">
    <source>
        <dbReference type="EMBL" id="DAF54003.1"/>
    </source>
</evidence>
<reference evidence="11" key="1">
    <citation type="journal article" date="2021" name="Proc. Natl. Acad. Sci. U.S.A.">
        <title>A Catalog of Tens of Thousands of Viruses from Human Metagenomes Reveals Hidden Associations with Chronic Diseases.</title>
        <authorList>
            <person name="Tisza M.J."/>
            <person name="Buck C.B."/>
        </authorList>
    </citation>
    <scope>NUCLEOTIDE SEQUENCE</scope>
    <source>
        <strain evidence="11">CtFgp7</strain>
    </source>
</reference>
<keyword evidence="8" id="KW-1171">Viral genome ejection through host cell envelope</keyword>
<proteinExistence type="predicted"/>
<evidence type="ECO:0000256" key="5">
    <source>
        <dbReference type="ARBA" id="ARBA00022612"/>
    </source>
</evidence>
<dbReference type="GO" id="GO:0044423">
    <property type="term" value="C:virion component"/>
    <property type="evidence" value="ECO:0007669"/>
    <property type="project" value="UniProtKB-KW"/>
</dbReference>
<keyword evidence="9" id="KW-0231">Viral genome packaging</keyword>
<evidence type="ECO:0000256" key="9">
    <source>
        <dbReference type="ARBA" id="ARBA00023219"/>
    </source>
</evidence>